<evidence type="ECO:0000313" key="1">
    <source>
        <dbReference type="EMBL" id="CAK9147848.1"/>
    </source>
</evidence>
<dbReference type="AlphaFoldDB" id="A0ABC8RSZ2"/>
<gene>
    <name evidence="1" type="ORF">ILEXP_LOCUS15785</name>
</gene>
<organism evidence="1 2">
    <name type="scientific">Ilex paraguariensis</name>
    <name type="common">yerba mate</name>
    <dbReference type="NCBI Taxonomy" id="185542"/>
    <lineage>
        <taxon>Eukaryota</taxon>
        <taxon>Viridiplantae</taxon>
        <taxon>Streptophyta</taxon>
        <taxon>Embryophyta</taxon>
        <taxon>Tracheophyta</taxon>
        <taxon>Spermatophyta</taxon>
        <taxon>Magnoliopsida</taxon>
        <taxon>eudicotyledons</taxon>
        <taxon>Gunneridae</taxon>
        <taxon>Pentapetalae</taxon>
        <taxon>asterids</taxon>
        <taxon>campanulids</taxon>
        <taxon>Aquifoliales</taxon>
        <taxon>Aquifoliaceae</taxon>
        <taxon>Ilex</taxon>
    </lineage>
</organism>
<dbReference type="Proteomes" id="UP001642360">
    <property type="component" value="Unassembled WGS sequence"/>
</dbReference>
<protein>
    <submittedName>
        <fullName evidence="1">Uncharacterized protein</fullName>
    </submittedName>
</protein>
<accession>A0ABC8RSZ2</accession>
<name>A0ABC8RSZ2_9AQUA</name>
<keyword evidence="2" id="KW-1185">Reference proteome</keyword>
<dbReference type="EMBL" id="CAUOFW020001724">
    <property type="protein sequence ID" value="CAK9147848.1"/>
    <property type="molecule type" value="Genomic_DNA"/>
</dbReference>
<reference evidence="1 2" key="1">
    <citation type="submission" date="2024-02" db="EMBL/GenBank/DDBJ databases">
        <authorList>
            <person name="Vignale AGUSTIN F."/>
            <person name="Sosa J E."/>
            <person name="Modenutti C."/>
        </authorList>
    </citation>
    <scope>NUCLEOTIDE SEQUENCE [LARGE SCALE GENOMIC DNA]</scope>
</reference>
<proteinExistence type="predicted"/>
<comment type="caution">
    <text evidence="1">The sequence shown here is derived from an EMBL/GenBank/DDBJ whole genome shotgun (WGS) entry which is preliminary data.</text>
</comment>
<sequence length="113" mass="12879">MHFKKGKDLKCPHPKFSFPWTSQSRVYIEACIRVSFFCSLRSLYIHDSGLCSCSNLMSSLHLSARICLPKGLSVETAKEEEDEDSREIKFDVMEGEKWCLITAIPPCKIMCPS</sequence>
<evidence type="ECO:0000313" key="2">
    <source>
        <dbReference type="Proteomes" id="UP001642360"/>
    </source>
</evidence>